<keyword evidence="2" id="KW-1185">Reference proteome</keyword>
<dbReference type="GO" id="GO:0032259">
    <property type="term" value="P:methylation"/>
    <property type="evidence" value="ECO:0007669"/>
    <property type="project" value="UniProtKB-KW"/>
</dbReference>
<dbReference type="GO" id="GO:0008168">
    <property type="term" value="F:methyltransferase activity"/>
    <property type="evidence" value="ECO:0007669"/>
    <property type="project" value="UniProtKB-KW"/>
</dbReference>
<dbReference type="Pfam" id="PF13578">
    <property type="entry name" value="Methyltransf_24"/>
    <property type="match status" value="1"/>
</dbReference>
<dbReference type="AlphaFoldDB" id="A0A6N9NLI6"/>
<dbReference type="RefSeq" id="WP_160633044.1">
    <property type="nucleotide sequence ID" value="NZ_WWNE01000006.1"/>
</dbReference>
<evidence type="ECO:0000313" key="2">
    <source>
        <dbReference type="Proteomes" id="UP000470771"/>
    </source>
</evidence>
<organism evidence="1 2">
    <name type="scientific">Acidiluteibacter ferrifornacis</name>
    <dbReference type="NCBI Taxonomy" id="2692424"/>
    <lineage>
        <taxon>Bacteria</taxon>
        <taxon>Pseudomonadati</taxon>
        <taxon>Bacteroidota</taxon>
        <taxon>Flavobacteriia</taxon>
        <taxon>Flavobacteriales</taxon>
        <taxon>Cryomorphaceae</taxon>
        <taxon>Acidiluteibacter</taxon>
    </lineage>
</organism>
<dbReference type="SUPFAM" id="SSF53335">
    <property type="entry name" value="S-adenosyl-L-methionine-dependent methyltransferases"/>
    <property type="match status" value="1"/>
</dbReference>
<keyword evidence="1" id="KW-0489">Methyltransferase</keyword>
<reference evidence="1 2" key="1">
    <citation type="submission" date="2019-12" db="EMBL/GenBank/DDBJ databases">
        <authorList>
            <person name="Zhao J."/>
        </authorList>
    </citation>
    <scope>NUCLEOTIDE SEQUENCE [LARGE SCALE GENOMIC DNA]</scope>
    <source>
        <strain evidence="1 2">S-15</strain>
    </source>
</reference>
<dbReference type="EMBL" id="WWNE01000006">
    <property type="protein sequence ID" value="NBG66100.1"/>
    <property type="molecule type" value="Genomic_DNA"/>
</dbReference>
<evidence type="ECO:0000313" key="1">
    <source>
        <dbReference type="EMBL" id="NBG66100.1"/>
    </source>
</evidence>
<name>A0A6N9NLI6_9FLAO</name>
<protein>
    <submittedName>
        <fullName evidence="1">SAM-dependent methyltransferase</fullName>
    </submittedName>
</protein>
<gene>
    <name evidence="1" type="ORF">GQN54_08210</name>
</gene>
<keyword evidence="1" id="KW-0808">Transferase</keyword>
<dbReference type="Proteomes" id="UP000470771">
    <property type="component" value="Unassembled WGS sequence"/>
</dbReference>
<sequence length="262" mass="30333">MKQLHAAFHFLRHLLISKKRGHGVHSPFVYQFIKEVIDSKDQYYIFEDIESLRAKLLLTTQEINVTDLGAGSRTTSNNKRSIQSIAKNTLKPKKQAQLLFRVANYFQPKKSLELGTSFGLSSLYLSQFSSNNQLFTIEGCPNIAKVARLNFEKLNAQNINSIVGDFSQTLPGILQKFGSIDLIYFDGNHTEKATLEYFEMCYPYIHNNTVFIFDDIYWSRGMTKAWTKIKKDPRVTVTVDTYHLGFVFFRKEQPKEDFTVYH</sequence>
<proteinExistence type="predicted"/>
<dbReference type="InterPro" id="IPR029063">
    <property type="entry name" value="SAM-dependent_MTases_sf"/>
</dbReference>
<dbReference type="Gene3D" id="3.40.50.150">
    <property type="entry name" value="Vaccinia Virus protein VP39"/>
    <property type="match status" value="1"/>
</dbReference>
<comment type="caution">
    <text evidence="1">The sequence shown here is derived from an EMBL/GenBank/DDBJ whole genome shotgun (WGS) entry which is preliminary data.</text>
</comment>
<accession>A0A6N9NLI6</accession>